<dbReference type="EMBL" id="CAMXCT030001491">
    <property type="protein sequence ID" value="CAL4777887.1"/>
    <property type="molecule type" value="Genomic_DNA"/>
</dbReference>
<accession>A0A9P1FXQ9</accession>
<dbReference type="GO" id="GO:0004366">
    <property type="term" value="F:glycerol-3-phosphate O-acyltransferase activity"/>
    <property type="evidence" value="ECO:0007669"/>
    <property type="project" value="InterPro"/>
</dbReference>
<gene>
    <name evidence="2" type="ORF">C1SCF055_LOCUS17553</name>
</gene>
<dbReference type="PANTHER" id="PTHR35695">
    <property type="entry name" value="GLYCEROL-3-PHOSPHATE ACYLTRANSFERASE, CHLOROPLASTIC"/>
    <property type="match status" value="1"/>
</dbReference>
<dbReference type="InterPro" id="IPR016222">
    <property type="entry name" value="G3P_O-acylTrfase_chlp"/>
</dbReference>
<dbReference type="SUPFAM" id="SSF69593">
    <property type="entry name" value="Glycerol-3-phosphate (1)-acyltransferase"/>
    <property type="match status" value="1"/>
</dbReference>
<evidence type="ECO:0000313" key="2">
    <source>
        <dbReference type="EMBL" id="CAI3990575.1"/>
    </source>
</evidence>
<feature type="domain" description="Phospholipid/glycerol acyltransferase" evidence="1">
    <location>
        <begin position="28"/>
        <end position="180"/>
    </location>
</feature>
<keyword evidence="4" id="KW-1185">Reference proteome</keyword>
<dbReference type="Gene3D" id="3.40.1130.10">
    <property type="entry name" value="Glycerol-3-phosphate (1)-acyltransferase"/>
    <property type="match status" value="1"/>
</dbReference>
<reference evidence="3 4" key="2">
    <citation type="submission" date="2024-05" db="EMBL/GenBank/DDBJ databases">
        <authorList>
            <person name="Chen Y."/>
            <person name="Shah S."/>
            <person name="Dougan E. K."/>
            <person name="Thang M."/>
            <person name="Chan C."/>
        </authorList>
    </citation>
    <scope>NUCLEOTIDE SEQUENCE [LARGE SCALE GENOMIC DNA]</scope>
</reference>
<protein>
    <recommendedName>
        <fullName evidence="1">Phospholipid/glycerol acyltransferase domain-containing protein</fullName>
    </recommendedName>
</protein>
<dbReference type="Pfam" id="PF01553">
    <property type="entry name" value="Acyltransferase"/>
    <property type="match status" value="1"/>
</dbReference>
<evidence type="ECO:0000313" key="3">
    <source>
        <dbReference type="EMBL" id="CAL4777887.1"/>
    </source>
</evidence>
<dbReference type="AlphaFoldDB" id="A0A9P1FXQ9"/>
<name>A0A9P1FXQ9_9DINO</name>
<dbReference type="Proteomes" id="UP001152797">
    <property type="component" value="Unassembled WGS sequence"/>
</dbReference>
<dbReference type="EMBL" id="CAMXCT020001491">
    <property type="protein sequence ID" value="CAL1143950.1"/>
    <property type="molecule type" value="Genomic_DNA"/>
</dbReference>
<evidence type="ECO:0000259" key="1">
    <source>
        <dbReference type="SMART" id="SM00563"/>
    </source>
</evidence>
<evidence type="ECO:0000313" key="4">
    <source>
        <dbReference type="Proteomes" id="UP001152797"/>
    </source>
</evidence>
<dbReference type="PANTHER" id="PTHR35695:SF1">
    <property type="entry name" value="GLYCEROL-3-PHOSPHATE ACYLTRANSFERASE, CHLOROPLASTIC"/>
    <property type="match status" value="1"/>
</dbReference>
<sequence>MIKWRHARVEGLENVQRIKEILGKGENVVLMANHQTEADPQVLSLLLQREGYEELAEKCIFVAGHKVTTDRLAIPFSKGRYLLSIYSKKYLDEGSEEEQEAKADRNKKTVTEMQRLMKEGGHIFWVAPSGGRDRRLEATSRFAPAKFDESSVGLFLLLAQKAARGDGPKTHFMPLAMWTHRLVPPPEDAKASVGESRSAQRAAVALNFGEELDVAKHGGRKKYPKAIEKRVNELYASWHRKILRKI</sequence>
<proteinExistence type="predicted"/>
<reference evidence="2" key="1">
    <citation type="submission" date="2022-10" db="EMBL/GenBank/DDBJ databases">
        <authorList>
            <person name="Chen Y."/>
            <person name="Dougan E. K."/>
            <person name="Chan C."/>
            <person name="Rhodes N."/>
            <person name="Thang M."/>
        </authorList>
    </citation>
    <scope>NUCLEOTIDE SEQUENCE</scope>
</reference>
<dbReference type="OrthoDB" id="524544at2759"/>
<organism evidence="2">
    <name type="scientific">Cladocopium goreaui</name>
    <dbReference type="NCBI Taxonomy" id="2562237"/>
    <lineage>
        <taxon>Eukaryota</taxon>
        <taxon>Sar</taxon>
        <taxon>Alveolata</taxon>
        <taxon>Dinophyceae</taxon>
        <taxon>Suessiales</taxon>
        <taxon>Symbiodiniaceae</taxon>
        <taxon>Cladocopium</taxon>
    </lineage>
</organism>
<dbReference type="EMBL" id="CAMXCT010001491">
    <property type="protein sequence ID" value="CAI3990575.1"/>
    <property type="molecule type" value="Genomic_DNA"/>
</dbReference>
<comment type="caution">
    <text evidence="2">The sequence shown here is derived from an EMBL/GenBank/DDBJ whole genome shotgun (WGS) entry which is preliminary data.</text>
</comment>
<dbReference type="InterPro" id="IPR002123">
    <property type="entry name" value="Plipid/glycerol_acylTrfase"/>
</dbReference>
<dbReference type="GO" id="GO:0006655">
    <property type="term" value="P:phosphatidylglycerol biosynthetic process"/>
    <property type="evidence" value="ECO:0007669"/>
    <property type="project" value="TreeGrafter"/>
</dbReference>
<dbReference type="SMART" id="SM00563">
    <property type="entry name" value="PlsC"/>
    <property type="match status" value="1"/>
</dbReference>